<accession>A0AC35TFX4</accession>
<evidence type="ECO:0000313" key="2">
    <source>
        <dbReference type="WBParaSite" id="RSKR_0000015800.1"/>
    </source>
</evidence>
<organism evidence="1 2">
    <name type="scientific">Rhabditophanes sp. KR3021</name>
    <dbReference type="NCBI Taxonomy" id="114890"/>
    <lineage>
        <taxon>Eukaryota</taxon>
        <taxon>Metazoa</taxon>
        <taxon>Ecdysozoa</taxon>
        <taxon>Nematoda</taxon>
        <taxon>Chromadorea</taxon>
        <taxon>Rhabditida</taxon>
        <taxon>Tylenchina</taxon>
        <taxon>Panagrolaimomorpha</taxon>
        <taxon>Strongyloidoidea</taxon>
        <taxon>Alloionematidae</taxon>
        <taxon>Rhabditophanes</taxon>
    </lineage>
</organism>
<name>A0AC35TFX4_9BILA</name>
<evidence type="ECO:0000313" key="1">
    <source>
        <dbReference type="Proteomes" id="UP000095286"/>
    </source>
</evidence>
<dbReference type="WBParaSite" id="RSKR_0000015800.1">
    <property type="protein sequence ID" value="RSKR_0000015800.1"/>
    <property type="gene ID" value="RSKR_0000015800"/>
</dbReference>
<sequence length="453" mass="50929">MTKESIESEANLIIVGDVLTSGNVQTKIIKTHKKASSNKASSNCCFIKRANCSLYRITALGIALLIVICACFVIETIHDTKYIDEAANYGNNDEITLDPKHDQTYHKELVDFINKKANSTWKARYNRFATQSKYIFEHVITRSDSNHRPKNFDISKGSKEELLGDTLEHVKNLIDSTGGLVLPKHFDSRERWPLCRTIHLPLQQGSCGSCSIVSTAAVLSDRICINTNGTFQPQISIEDLLSCSSASCSGSNFAYTPIHYWITDGIVTGGPYGSYEGCKPYTISANCGAPCVLNFDSLNRELKCVKKCVSTYSKSYQEDLIKGKSGYWLKAGKYHTRFSKDFAVLSYMVEQSIGYEELIKRELYLNGPLLACLSIHDEFQHYDRGIYQENTYQNSTTLYGHCMKLIGYGVENEEKYFVYANTWGSNWGSDNGYVKISTKFLPEEVIGAIYVKE</sequence>
<proteinExistence type="predicted"/>
<reference evidence="2" key="1">
    <citation type="submission" date="2016-11" db="UniProtKB">
        <authorList>
            <consortium name="WormBaseParasite"/>
        </authorList>
    </citation>
    <scope>IDENTIFICATION</scope>
    <source>
        <strain evidence="2">KR3021</strain>
    </source>
</reference>
<protein>
    <submittedName>
        <fullName evidence="2">Pept_C1 domain-containing protein</fullName>
    </submittedName>
</protein>
<dbReference type="Proteomes" id="UP000095286">
    <property type="component" value="Unplaced"/>
</dbReference>